<feature type="region of interest" description="Disordered" evidence="1">
    <location>
        <begin position="262"/>
        <end position="282"/>
    </location>
</feature>
<dbReference type="Proteomes" id="UP000555552">
    <property type="component" value="Unassembled WGS sequence"/>
</dbReference>
<dbReference type="AlphaFoldDB" id="A0A849BT35"/>
<keyword evidence="2" id="KW-0472">Membrane</keyword>
<feature type="signal peptide" evidence="3">
    <location>
        <begin position="1"/>
        <end position="24"/>
    </location>
</feature>
<evidence type="ECO:0008006" key="6">
    <source>
        <dbReference type="Google" id="ProtNLM"/>
    </source>
</evidence>
<evidence type="ECO:0000313" key="5">
    <source>
        <dbReference type="Proteomes" id="UP000555552"/>
    </source>
</evidence>
<sequence>WRLLLGALPGLVLLAVAAAGGASAATAVLVAVVGVLVLLAGTAAGAAAVHLRALRVAVPANLYGVCSGMPSGDAPDDDRDDDRVLAPWLTDLLDEAAGLPEGAGPLTFGHLWAGPGAEPLTGLEEAPADAAVRLEVVTTSVTHGRPVRMPLGARRDGVPPLYVDPAELRRLLPERVVAWVEEHPPPLPEDPAERLERRARDALARPLVPLPASADLPVALAVRTSLSYPLLVSAVPFHVLDLEEGAGALRRVAAAVDDVLSSATSSRSSGAPGSEPGEEDPLGAVLVRLPGEVLPTRRVWTTDGGVTSNFPVQVFDAFAPSRPTFGITLRPQRPGSPMGGPLDPGAPGPADDALAPVLHPLEPGADGSPAGVLRFAGAVLSTMQDWSDTVQLPLPGVRDRVAQVEVPSGDGGWDLRMPPEAIARLAGRGREAGVALRERFTTAGASGWTGWETHRWTRLRASLPLLEEAAGELVAALDPATAGPGEQDLREMLRLPPEEVPVHPWTGRSQRRRAQQALAGLLESSPAGVPPEDRLGAGAPQPPLALRYGPRDGV</sequence>
<name>A0A849BT35_9ACTN</name>
<feature type="region of interest" description="Disordered" evidence="1">
    <location>
        <begin position="500"/>
        <end position="554"/>
    </location>
</feature>
<reference evidence="4 5" key="1">
    <citation type="submission" date="2020-05" db="EMBL/GenBank/DDBJ databases">
        <title>MicrobeNet Type strains.</title>
        <authorList>
            <person name="Nicholson A.C."/>
        </authorList>
    </citation>
    <scope>NUCLEOTIDE SEQUENCE [LARGE SCALE GENOMIC DNA]</scope>
    <source>
        <strain evidence="4 5">JCM 14547</strain>
    </source>
</reference>
<dbReference type="RefSeq" id="WP_171204341.1">
    <property type="nucleotide sequence ID" value="NZ_JABEMA010000424.1"/>
</dbReference>
<keyword evidence="5" id="KW-1185">Reference proteome</keyword>
<comment type="caution">
    <text evidence="4">The sequence shown here is derived from an EMBL/GenBank/DDBJ whole genome shotgun (WGS) entry which is preliminary data.</text>
</comment>
<evidence type="ECO:0000313" key="4">
    <source>
        <dbReference type="EMBL" id="NNH24613.1"/>
    </source>
</evidence>
<keyword evidence="2" id="KW-1133">Transmembrane helix</keyword>
<feature type="compositionally biased region" description="Low complexity" evidence="1">
    <location>
        <begin position="262"/>
        <end position="275"/>
    </location>
</feature>
<organism evidence="4 5">
    <name type="scientific">Pseudokineococcus marinus</name>
    <dbReference type="NCBI Taxonomy" id="351215"/>
    <lineage>
        <taxon>Bacteria</taxon>
        <taxon>Bacillati</taxon>
        <taxon>Actinomycetota</taxon>
        <taxon>Actinomycetes</taxon>
        <taxon>Kineosporiales</taxon>
        <taxon>Kineosporiaceae</taxon>
        <taxon>Pseudokineococcus</taxon>
    </lineage>
</organism>
<evidence type="ECO:0000256" key="2">
    <source>
        <dbReference type="SAM" id="Phobius"/>
    </source>
</evidence>
<feature type="transmembrane region" description="Helical" evidence="2">
    <location>
        <begin position="28"/>
        <end position="49"/>
    </location>
</feature>
<protein>
    <recommendedName>
        <fullName evidence="6">Patatin-like phospholipase</fullName>
    </recommendedName>
</protein>
<keyword evidence="3" id="KW-0732">Signal</keyword>
<feature type="non-terminal residue" evidence="4">
    <location>
        <position position="1"/>
    </location>
</feature>
<proteinExistence type="predicted"/>
<keyword evidence="2" id="KW-0812">Transmembrane</keyword>
<dbReference type="SUPFAM" id="SSF52151">
    <property type="entry name" value="FabD/lysophospholipase-like"/>
    <property type="match status" value="1"/>
</dbReference>
<dbReference type="EMBL" id="JABEMA010000424">
    <property type="protein sequence ID" value="NNH24613.1"/>
    <property type="molecule type" value="Genomic_DNA"/>
</dbReference>
<evidence type="ECO:0000256" key="1">
    <source>
        <dbReference type="SAM" id="MobiDB-lite"/>
    </source>
</evidence>
<feature type="chain" id="PRO_5032271927" description="Patatin-like phospholipase" evidence="3">
    <location>
        <begin position="25"/>
        <end position="554"/>
    </location>
</feature>
<accession>A0A849BT35</accession>
<dbReference type="InterPro" id="IPR016035">
    <property type="entry name" value="Acyl_Trfase/lysoPLipase"/>
</dbReference>
<dbReference type="Gene3D" id="3.40.1090.10">
    <property type="entry name" value="Cytosolic phospholipase A2 catalytic domain"/>
    <property type="match status" value="1"/>
</dbReference>
<evidence type="ECO:0000256" key="3">
    <source>
        <dbReference type="SAM" id="SignalP"/>
    </source>
</evidence>
<gene>
    <name evidence="4" type="ORF">HLB09_16270</name>
</gene>